<dbReference type="Pfam" id="PF01035">
    <property type="entry name" value="DNA_binding_1"/>
    <property type="match status" value="1"/>
</dbReference>
<dbReference type="Gene3D" id="1.10.10.10">
    <property type="entry name" value="Winged helix-like DNA-binding domain superfamily/Winged helix DNA-binding domain"/>
    <property type="match status" value="1"/>
</dbReference>
<evidence type="ECO:0000313" key="11">
    <source>
        <dbReference type="EMBL" id="AEE51666.1"/>
    </source>
</evidence>
<dbReference type="PANTHER" id="PTHR10815">
    <property type="entry name" value="METHYLATED-DNA--PROTEIN-CYSTEINE METHYLTRANSFERASE"/>
    <property type="match status" value="1"/>
</dbReference>
<dbReference type="CDD" id="cd06445">
    <property type="entry name" value="ATase"/>
    <property type="match status" value="1"/>
</dbReference>
<dbReference type="GO" id="GO:0003908">
    <property type="term" value="F:methylated-DNA-[protein]-cysteine S-methyltransferase activity"/>
    <property type="evidence" value="ECO:0007669"/>
    <property type="project" value="UniProtKB-EC"/>
</dbReference>
<comment type="catalytic activity">
    <reaction evidence="1">
        <text>a 4-O-methyl-thymidine in DNA + L-cysteinyl-[protein] = a thymidine in DNA + S-methyl-L-cysteinyl-[protein]</text>
        <dbReference type="Rhea" id="RHEA:53428"/>
        <dbReference type="Rhea" id="RHEA-COMP:10131"/>
        <dbReference type="Rhea" id="RHEA-COMP:10132"/>
        <dbReference type="Rhea" id="RHEA-COMP:13555"/>
        <dbReference type="Rhea" id="RHEA-COMP:13556"/>
        <dbReference type="ChEBI" id="CHEBI:29950"/>
        <dbReference type="ChEBI" id="CHEBI:82612"/>
        <dbReference type="ChEBI" id="CHEBI:137386"/>
        <dbReference type="ChEBI" id="CHEBI:137387"/>
        <dbReference type="EC" id="2.1.1.63"/>
    </reaction>
</comment>
<dbReference type="Proteomes" id="UP000008461">
    <property type="component" value="Chromosome"/>
</dbReference>
<dbReference type="RefSeq" id="WP_013766205.1">
    <property type="nucleotide sequence ID" value="NC_015510.1"/>
</dbReference>
<keyword evidence="7" id="KW-0234">DNA repair</keyword>
<reference key="2">
    <citation type="submission" date="2011-04" db="EMBL/GenBank/DDBJ databases">
        <title>Complete sequence of chromosome of Haliscomenobacter hydrossis DSM 1100.</title>
        <authorList>
            <consortium name="US DOE Joint Genome Institute (JGI-PGF)"/>
            <person name="Lucas S."/>
            <person name="Han J."/>
            <person name="Lapidus A."/>
            <person name="Bruce D."/>
            <person name="Goodwin L."/>
            <person name="Pitluck S."/>
            <person name="Peters L."/>
            <person name="Kyrpides N."/>
            <person name="Mavromatis K."/>
            <person name="Ivanova N."/>
            <person name="Ovchinnikova G."/>
            <person name="Pagani I."/>
            <person name="Daligault H."/>
            <person name="Detter J.C."/>
            <person name="Han C."/>
            <person name="Land M."/>
            <person name="Hauser L."/>
            <person name="Markowitz V."/>
            <person name="Cheng J.-F."/>
            <person name="Hugenholtz P."/>
            <person name="Woyke T."/>
            <person name="Wu D."/>
            <person name="Verbarg S."/>
            <person name="Frueling A."/>
            <person name="Brambilla E."/>
            <person name="Klenk H.-P."/>
            <person name="Eisen J.A."/>
        </authorList>
    </citation>
    <scope>NUCLEOTIDE SEQUENCE</scope>
    <source>
        <strain>DSM 1100</strain>
    </source>
</reference>
<evidence type="ECO:0000259" key="9">
    <source>
        <dbReference type="Pfam" id="PF01035"/>
    </source>
</evidence>
<dbReference type="InterPro" id="IPR008332">
    <property type="entry name" value="MethylG_MeTrfase_N"/>
</dbReference>
<dbReference type="NCBIfam" id="TIGR00589">
    <property type="entry name" value="ogt"/>
    <property type="match status" value="1"/>
</dbReference>
<evidence type="ECO:0000313" key="12">
    <source>
        <dbReference type="Proteomes" id="UP000008461"/>
    </source>
</evidence>
<dbReference type="SUPFAM" id="SSF53155">
    <property type="entry name" value="Methylated DNA-protein cysteine methyltransferase domain"/>
    <property type="match status" value="1"/>
</dbReference>
<dbReference type="AlphaFoldDB" id="F4L259"/>
<dbReference type="GO" id="GO:0032259">
    <property type="term" value="P:methylation"/>
    <property type="evidence" value="ECO:0007669"/>
    <property type="project" value="UniProtKB-KW"/>
</dbReference>
<reference evidence="11 12" key="1">
    <citation type="journal article" date="2011" name="Stand. Genomic Sci.">
        <title>Complete genome sequence of Haliscomenobacter hydrossis type strain (O).</title>
        <authorList>
            <consortium name="US DOE Joint Genome Institute (JGI-PGF)"/>
            <person name="Daligault H."/>
            <person name="Lapidus A."/>
            <person name="Zeytun A."/>
            <person name="Nolan M."/>
            <person name="Lucas S."/>
            <person name="Del Rio T.G."/>
            <person name="Tice H."/>
            <person name="Cheng J.F."/>
            <person name="Tapia R."/>
            <person name="Han C."/>
            <person name="Goodwin L."/>
            <person name="Pitluck S."/>
            <person name="Liolios K."/>
            <person name="Pagani I."/>
            <person name="Ivanova N."/>
            <person name="Huntemann M."/>
            <person name="Mavromatis K."/>
            <person name="Mikhailova N."/>
            <person name="Pati A."/>
            <person name="Chen A."/>
            <person name="Palaniappan K."/>
            <person name="Land M."/>
            <person name="Hauser L."/>
            <person name="Brambilla E.M."/>
            <person name="Rohde M."/>
            <person name="Verbarg S."/>
            <person name="Goker M."/>
            <person name="Bristow J."/>
            <person name="Eisen J.A."/>
            <person name="Markowitz V."/>
            <person name="Hugenholtz P."/>
            <person name="Kyrpides N.C."/>
            <person name="Klenk H.P."/>
            <person name="Woyke T."/>
        </authorList>
    </citation>
    <scope>NUCLEOTIDE SEQUENCE [LARGE SCALE GENOMIC DNA]</scope>
    <source>
        <strain evidence="12">ATCC 27775 / DSM 1100 / LMG 10767 / O</strain>
    </source>
</reference>
<dbReference type="InterPro" id="IPR014048">
    <property type="entry name" value="MethylDNA_cys_MeTrfase_DNA-bd"/>
</dbReference>
<dbReference type="Gene3D" id="3.30.160.70">
    <property type="entry name" value="Methylated DNA-protein cysteine methyltransferase domain"/>
    <property type="match status" value="1"/>
</dbReference>
<dbReference type="SUPFAM" id="SSF46767">
    <property type="entry name" value="Methylated DNA-protein cysteine methyltransferase, C-terminal domain"/>
    <property type="match status" value="1"/>
</dbReference>
<name>F4L259_HALH1</name>
<evidence type="ECO:0000256" key="5">
    <source>
        <dbReference type="ARBA" id="ARBA00022679"/>
    </source>
</evidence>
<dbReference type="OrthoDB" id="9802228at2"/>
<sequence>MLLQTYLSSPFGCFEIKGSKLGISSVKKVQKDPCPEQTHPEELQDCVQQLREYFNRERSVFELKLDFGDTPDFTVAVWNELLKIPYGHTTSYLAIAKALNNPESVRAVGQANANNNIAIIVPCHRCIASSGDLHGYFYGLDMKRALLELENPLSFGRQGSLF</sequence>
<keyword evidence="5" id="KW-0808">Transferase</keyword>
<dbReference type="HOGENOM" id="CLU_000445_52_2_10"/>
<comment type="similarity">
    <text evidence="2">Belongs to the MGMT family.</text>
</comment>
<evidence type="ECO:0000256" key="1">
    <source>
        <dbReference type="ARBA" id="ARBA00001286"/>
    </source>
</evidence>
<comment type="catalytic activity">
    <reaction evidence="8">
        <text>a 6-O-methyl-2'-deoxyguanosine in DNA + L-cysteinyl-[protein] = S-methyl-L-cysteinyl-[protein] + a 2'-deoxyguanosine in DNA</text>
        <dbReference type="Rhea" id="RHEA:24000"/>
        <dbReference type="Rhea" id="RHEA-COMP:10131"/>
        <dbReference type="Rhea" id="RHEA-COMP:10132"/>
        <dbReference type="Rhea" id="RHEA-COMP:11367"/>
        <dbReference type="Rhea" id="RHEA-COMP:11368"/>
        <dbReference type="ChEBI" id="CHEBI:29950"/>
        <dbReference type="ChEBI" id="CHEBI:82612"/>
        <dbReference type="ChEBI" id="CHEBI:85445"/>
        <dbReference type="ChEBI" id="CHEBI:85448"/>
        <dbReference type="EC" id="2.1.1.63"/>
    </reaction>
</comment>
<gene>
    <name evidence="11" type="ordered locus">Halhy_3814</name>
</gene>
<dbReference type="STRING" id="760192.Halhy_3814"/>
<feature type="domain" description="Methylated-DNA-[protein]-cysteine S-methyltransferase DNA binding" evidence="9">
    <location>
        <begin position="72"/>
        <end position="151"/>
    </location>
</feature>
<keyword evidence="12" id="KW-1185">Reference proteome</keyword>
<evidence type="ECO:0000256" key="2">
    <source>
        <dbReference type="ARBA" id="ARBA00008711"/>
    </source>
</evidence>
<dbReference type="InterPro" id="IPR036217">
    <property type="entry name" value="MethylDNA_cys_MeTrfase_DNAb"/>
</dbReference>
<organism evidence="11 12">
    <name type="scientific">Haliscomenobacter hydrossis (strain ATCC 27775 / DSM 1100 / LMG 10767 / O)</name>
    <dbReference type="NCBI Taxonomy" id="760192"/>
    <lineage>
        <taxon>Bacteria</taxon>
        <taxon>Pseudomonadati</taxon>
        <taxon>Bacteroidota</taxon>
        <taxon>Saprospiria</taxon>
        <taxon>Saprospirales</taxon>
        <taxon>Haliscomenobacteraceae</taxon>
        <taxon>Haliscomenobacter</taxon>
    </lineage>
</organism>
<evidence type="ECO:0000256" key="8">
    <source>
        <dbReference type="ARBA" id="ARBA00049348"/>
    </source>
</evidence>
<protein>
    <recommendedName>
        <fullName evidence="3">methylated-DNA--[protein]-cysteine S-methyltransferase</fullName>
        <ecNumber evidence="3">2.1.1.63</ecNumber>
    </recommendedName>
</protein>
<dbReference type="KEGG" id="hhy:Halhy_3814"/>
<keyword evidence="4" id="KW-0489">Methyltransferase</keyword>
<evidence type="ECO:0000256" key="3">
    <source>
        <dbReference type="ARBA" id="ARBA00011918"/>
    </source>
</evidence>
<dbReference type="FunFam" id="1.10.10.10:FF:000214">
    <property type="entry name" value="Methylated-DNA--protein-cysteine methyltransferase"/>
    <property type="match status" value="1"/>
</dbReference>
<dbReference type="EC" id="2.1.1.63" evidence="3"/>
<dbReference type="eggNOG" id="COG0350">
    <property type="taxonomic scope" value="Bacteria"/>
</dbReference>
<dbReference type="Pfam" id="PF02870">
    <property type="entry name" value="Methyltransf_1N"/>
    <property type="match status" value="1"/>
</dbReference>
<evidence type="ECO:0000256" key="6">
    <source>
        <dbReference type="ARBA" id="ARBA00022763"/>
    </source>
</evidence>
<proteinExistence type="inferred from homology"/>
<evidence type="ECO:0000259" key="10">
    <source>
        <dbReference type="Pfam" id="PF02870"/>
    </source>
</evidence>
<dbReference type="InterPro" id="IPR036388">
    <property type="entry name" value="WH-like_DNA-bd_sf"/>
</dbReference>
<evidence type="ECO:0000256" key="4">
    <source>
        <dbReference type="ARBA" id="ARBA00022603"/>
    </source>
</evidence>
<evidence type="ECO:0000256" key="7">
    <source>
        <dbReference type="ARBA" id="ARBA00023204"/>
    </source>
</evidence>
<feature type="domain" description="Methylguanine DNA methyltransferase ribonuclease-like" evidence="10">
    <location>
        <begin position="3"/>
        <end position="67"/>
    </location>
</feature>
<dbReference type="GO" id="GO:0006281">
    <property type="term" value="P:DNA repair"/>
    <property type="evidence" value="ECO:0007669"/>
    <property type="project" value="UniProtKB-KW"/>
</dbReference>
<keyword evidence="6" id="KW-0227">DNA damage</keyword>
<accession>F4L259</accession>
<dbReference type="InterPro" id="IPR036631">
    <property type="entry name" value="MGMT_N_sf"/>
</dbReference>
<dbReference type="EMBL" id="CP002691">
    <property type="protein sequence ID" value="AEE51666.1"/>
    <property type="molecule type" value="Genomic_DNA"/>
</dbReference>
<dbReference type="PANTHER" id="PTHR10815:SF13">
    <property type="entry name" value="METHYLATED-DNA--PROTEIN-CYSTEINE METHYLTRANSFERASE"/>
    <property type="match status" value="1"/>
</dbReference>